<dbReference type="AlphaFoldDB" id="A0A9R1WRY0"/>
<organism evidence="2 3">
    <name type="scientific">Lactuca sativa</name>
    <name type="common">Garden lettuce</name>
    <dbReference type="NCBI Taxonomy" id="4236"/>
    <lineage>
        <taxon>Eukaryota</taxon>
        <taxon>Viridiplantae</taxon>
        <taxon>Streptophyta</taxon>
        <taxon>Embryophyta</taxon>
        <taxon>Tracheophyta</taxon>
        <taxon>Spermatophyta</taxon>
        <taxon>Magnoliopsida</taxon>
        <taxon>eudicotyledons</taxon>
        <taxon>Gunneridae</taxon>
        <taxon>Pentapetalae</taxon>
        <taxon>asterids</taxon>
        <taxon>campanulids</taxon>
        <taxon>Asterales</taxon>
        <taxon>Asteraceae</taxon>
        <taxon>Cichorioideae</taxon>
        <taxon>Cichorieae</taxon>
        <taxon>Lactucinae</taxon>
        <taxon>Lactuca</taxon>
    </lineage>
</organism>
<feature type="coiled-coil region" evidence="1">
    <location>
        <begin position="179"/>
        <end position="206"/>
    </location>
</feature>
<evidence type="ECO:0000313" key="3">
    <source>
        <dbReference type="Proteomes" id="UP000235145"/>
    </source>
</evidence>
<keyword evidence="1" id="KW-0175">Coiled coil</keyword>
<comment type="caution">
    <text evidence="2">The sequence shown here is derived from an EMBL/GenBank/DDBJ whole genome shotgun (WGS) entry which is preliminary data.</text>
</comment>
<dbReference type="PANTHER" id="PTHR33735">
    <property type="entry name" value="EXPRESSED PROTEIN"/>
    <property type="match status" value="1"/>
</dbReference>
<dbReference type="EMBL" id="NBSK02000009">
    <property type="protein sequence ID" value="KAJ0186276.1"/>
    <property type="molecule type" value="Genomic_DNA"/>
</dbReference>
<dbReference type="Proteomes" id="UP000235145">
    <property type="component" value="Unassembled WGS sequence"/>
</dbReference>
<proteinExistence type="predicted"/>
<evidence type="ECO:0000256" key="1">
    <source>
        <dbReference type="SAM" id="Coils"/>
    </source>
</evidence>
<evidence type="ECO:0000313" key="2">
    <source>
        <dbReference type="EMBL" id="KAJ0186276.1"/>
    </source>
</evidence>
<sequence>MSLCMSTLNAAPLISTSPSLTTSSSIVNSTSHAAISKTKYLASCSVHGLNSRNFQYHPRLMIARRKFVVYSNITPLPGVPLPSGSPSGSMESWVMCIVLTFVLPFITHKWGPLIALKNRVDTAVDMAEHIAEVMEDVAGKVDKVIDSITDDLPEDSKLRKRLEAIDELIEGVAMSAHIANDIIDKVEEAEDKLESLILSHANEEKVSMQVVEKDEVSSHKD</sequence>
<dbReference type="OrthoDB" id="1927611at2759"/>
<gene>
    <name evidence="2" type="ORF">LSAT_V11C900486310</name>
</gene>
<accession>A0A9R1WRY0</accession>
<name>A0A9R1WRY0_LACSA</name>
<keyword evidence="3" id="KW-1185">Reference proteome</keyword>
<reference evidence="2 3" key="1">
    <citation type="journal article" date="2017" name="Nat. Commun.">
        <title>Genome assembly with in vitro proximity ligation data and whole-genome triplication in lettuce.</title>
        <authorList>
            <person name="Reyes-Chin-Wo S."/>
            <person name="Wang Z."/>
            <person name="Yang X."/>
            <person name="Kozik A."/>
            <person name="Arikit S."/>
            <person name="Song C."/>
            <person name="Xia L."/>
            <person name="Froenicke L."/>
            <person name="Lavelle D.O."/>
            <person name="Truco M.J."/>
            <person name="Xia R."/>
            <person name="Zhu S."/>
            <person name="Xu C."/>
            <person name="Xu H."/>
            <person name="Xu X."/>
            <person name="Cox K."/>
            <person name="Korf I."/>
            <person name="Meyers B.C."/>
            <person name="Michelmore R.W."/>
        </authorList>
    </citation>
    <scope>NUCLEOTIDE SEQUENCE [LARGE SCALE GENOMIC DNA]</scope>
    <source>
        <strain evidence="3">cv. Salinas</strain>
        <tissue evidence="2">Seedlings</tissue>
    </source>
</reference>
<protein>
    <submittedName>
        <fullName evidence="2">Uncharacterized protein</fullName>
    </submittedName>
</protein>
<dbReference type="PANTHER" id="PTHR33735:SF28">
    <property type="entry name" value="PLASTID LIPID-ASSOCIATED PROTEIN_FIBRILLIN CONSERVED DOMAIN-CONTAINING PROTEIN"/>
    <property type="match status" value="1"/>
</dbReference>